<dbReference type="CDD" id="cd10935">
    <property type="entry name" value="CE4_WalW"/>
    <property type="match status" value="1"/>
</dbReference>
<dbReference type="EMBL" id="WTYB01000002">
    <property type="protein sequence ID" value="MXP38463.1"/>
    <property type="molecule type" value="Genomic_DNA"/>
</dbReference>
<dbReference type="SUPFAM" id="SSF88713">
    <property type="entry name" value="Glycoside hydrolase/deacetylase"/>
    <property type="match status" value="1"/>
</dbReference>
<evidence type="ECO:0000313" key="2">
    <source>
        <dbReference type="EMBL" id="MXP38463.1"/>
    </source>
</evidence>
<dbReference type="Proteomes" id="UP000430021">
    <property type="component" value="Unassembled WGS sequence"/>
</dbReference>
<name>A0A6I4UM21_9SPHN</name>
<evidence type="ECO:0000313" key="3">
    <source>
        <dbReference type="Proteomes" id="UP000430021"/>
    </source>
</evidence>
<dbReference type="GO" id="GO:0005975">
    <property type="term" value="P:carbohydrate metabolic process"/>
    <property type="evidence" value="ECO:0007669"/>
    <property type="project" value="InterPro"/>
</dbReference>
<keyword evidence="4" id="KW-1185">Reference proteome</keyword>
<dbReference type="OrthoDB" id="9771584at2"/>
<protein>
    <submittedName>
        <fullName evidence="2">WalW protein</fullName>
    </submittedName>
</protein>
<dbReference type="EMBL" id="JACICE010000002">
    <property type="protein sequence ID" value="MBB3776458.1"/>
    <property type="molecule type" value="Genomic_DNA"/>
</dbReference>
<evidence type="ECO:0000313" key="4">
    <source>
        <dbReference type="Proteomes" id="UP000548685"/>
    </source>
</evidence>
<reference evidence="1 4" key="2">
    <citation type="submission" date="2020-08" db="EMBL/GenBank/DDBJ databases">
        <title>Genomic Encyclopedia of Type Strains, Phase IV (KMG-IV): sequencing the most valuable type-strain genomes for metagenomic binning, comparative biology and taxonomic classification.</title>
        <authorList>
            <person name="Goeker M."/>
        </authorList>
    </citation>
    <scope>NUCLEOTIDE SEQUENCE [LARGE SCALE GENOMIC DNA]</scope>
    <source>
        <strain evidence="1 4">DSM 8510</strain>
    </source>
</reference>
<comment type="caution">
    <text evidence="2">The sequence shown here is derived from an EMBL/GenBank/DDBJ whole genome shotgun (WGS) entry which is preliminary data.</text>
</comment>
<dbReference type="RefSeq" id="WP_160760617.1">
    <property type="nucleotide sequence ID" value="NZ_BAAADZ010000010.1"/>
</dbReference>
<organism evidence="2 3">
    <name type="scientific">Erythrobacter ramosus</name>
    <dbReference type="NCBI Taxonomy" id="35811"/>
    <lineage>
        <taxon>Bacteria</taxon>
        <taxon>Pseudomonadati</taxon>
        <taxon>Pseudomonadota</taxon>
        <taxon>Alphaproteobacteria</taxon>
        <taxon>Sphingomonadales</taxon>
        <taxon>Erythrobacteraceae</taxon>
        <taxon>Erythrobacter/Porphyrobacter group</taxon>
        <taxon>Erythrobacter</taxon>
    </lineage>
</organism>
<dbReference type="Proteomes" id="UP000548685">
    <property type="component" value="Unassembled WGS sequence"/>
</dbReference>
<dbReference type="Gene3D" id="3.20.20.370">
    <property type="entry name" value="Glycoside hydrolase/deacetylase"/>
    <property type="match status" value="1"/>
</dbReference>
<sequence length="333" mass="36043">MTTGSMLDVPPAGRTAAFAPGFGQRVLLTVDTEECFNWTAPFRRDGYGVKHVEAIPRFQAFCEAIGAHPVYLVDWPIVQDARAVEIIGDAVRRGTAEVGVQLHPWVNPPFDEEVCVYNSFAGNLPQALEMAKFMGLRDAIEAKFGTAPLIYRAGRYGLGPHTADLLKHAGIRVDTSVRSLFDYSAGGGPDYTRHPLEPYWVDGAMRLLELPVTSVHAGRLRGMGRPLQRIGERIPRGMGALSRLGLLERIALTPEGVSSEEALRGIDIALDDGLPVLVLSFHSPSLAPGYTPYTATQADVEALYGWLEAVYARLTARGVTTCKVTDIIAATGG</sequence>
<dbReference type="AlphaFoldDB" id="A0A6I4UM21"/>
<gene>
    <name evidence="1" type="ORF">FHS52_002427</name>
    <name evidence="2" type="ORF">GRI59_07535</name>
</gene>
<proteinExistence type="predicted"/>
<dbReference type="InterPro" id="IPR011330">
    <property type="entry name" value="Glyco_hydro/deAcase_b/a-brl"/>
</dbReference>
<reference evidence="2 3" key="1">
    <citation type="submission" date="2019-12" db="EMBL/GenBank/DDBJ databases">
        <title>Genomic-based taxomic classification of the family Erythrobacteraceae.</title>
        <authorList>
            <person name="Xu L."/>
        </authorList>
    </citation>
    <scope>NUCLEOTIDE SEQUENCE [LARGE SCALE GENOMIC DNA]</scope>
    <source>
        <strain evidence="2 3">JCM 10282</strain>
    </source>
</reference>
<evidence type="ECO:0000313" key="1">
    <source>
        <dbReference type="EMBL" id="MBB3776458.1"/>
    </source>
</evidence>
<accession>A0A6I4UM21</accession>